<evidence type="ECO:0000313" key="3">
    <source>
        <dbReference type="EMBL" id="MCZ0857374.1"/>
    </source>
</evidence>
<feature type="region of interest" description="Disordered" evidence="1">
    <location>
        <begin position="64"/>
        <end position="116"/>
    </location>
</feature>
<gene>
    <name evidence="3" type="ORF">OHJ16_04865</name>
</gene>
<accession>A0ABT4I7N9</accession>
<dbReference type="Proteomes" id="UP001072034">
    <property type="component" value="Unassembled WGS sequence"/>
</dbReference>
<sequence length="116" mass="12197">MSEDRGGNANEIPEDPDGRPTEVVDGRLLEAVEPYEVICHGELAPYSCIFDGGRLVGLIDFDTVRPDPASATSPTRSTGSPRSPPRTVRSASSRRPSRLGGPGCSATSAVRWTGSG</sequence>
<reference evidence="3" key="1">
    <citation type="submission" date="2022-10" db="EMBL/GenBank/DDBJ databases">
        <title>Genome sequence of Actinomyces israelii ATCC 10048.</title>
        <authorList>
            <person name="Watt R.M."/>
            <person name="Tong W.M."/>
        </authorList>
    </citation>
    <scope>NUCLEOTIDE SEQUENCE</scope>
    <source>
        <strain evidence="3">ATCC 10048</strain>
    </source>
</reference>
<feature type="domain" description="Aminoglycoside phosphotransferase" evidence="2">
    <location>
        <begin position="24"/>
        <end position="69"/>
    </location>
</feature>
<feature type="compositionally biased region" description="Low complexity" evidence="1">
    <location>
        <begin position="68"/>
        <end position="94"/>
    </location>
</feature>
<proteinExistence type="predicted"/>
<dbReference type="SUPFAM" id="SSF56112">
    <property type="entry name" value="Protein kinase-like (PK-like)"/>
    <property type="match status" value="1"/>
</dbReference>
<dbReference type="EMBL" id="JAPTMY010000007">
    <property type="protein sequence ID" value="MCZ0857374.1"/>
    <property type="molecule type" value="Genomic_DNA"/>
</dbReference>
<dbReference type="Pfam" id="PF01636">
    <property type="entry name" value="APH"/>
    <property type="match status" value="1"/>
</dbReference>
<evidence type="ECO:0000259" key="2">
    <source>
        <dbReference type="Pfam" id="PF01636"/>
    </source>
</evidence>
<comment type="caution">
    <text evidence="3">The sequence shown here is derived from an EMBL/GenBank/DDBJ whole genome shotgun (WGS) entry which is preliminary data.</text>
</comment>
<organism evidence="3 4">
    <name type="scientific">Actinomyces israelii</name>
    <dbReference type="NCBI Taxonomy" id="1659"/>
    <lineage>
        <taxon>Bacteria</taxon>
        <taxon>Bacillati</taxon>
        <taxon>Actinomycetota</taxon>
        <taxon>Actinomycetes</taxon>
        <taxon>Actinomycetales</taxon>
        <taxon>Actinomycetaceae</taxon>
        <taxon>Actinomyces</taxon>
    </lineage>
</organism>
<keyword evidence="4" id="KW-1185">Reference proteome</keyword>
<name>A0ABT4I7N9_9ACTO</name>
<feature type="region of interest" description="Disordered" evidence="1">
    <location>
        <begin position="1"/>
        <end position="22"/>
    </location>
</feature>
<protein>
    <submittedName>
        <fullName evidence="3">Phosphotransferase</fullName>
    </submittedName>
</protein>
<evidence type="ECO:0000313" key="4">
    <source>
        <dbReference type="Proteomes" id="UP001072034"/>
    </source>
</evidence>
<dbReference type="InterPro" id="IPR002575">
    <property type="entry name" value="Aminoglycoside_PTrfase"/>
</dbReference>
<dbReference type="RefSeq" id="WP_268916973.1">
    <property type="nucleotide sequence ID" value="NZ_CP124548.1"/>
</dbReference>
<evidence type="ECO:0000256" key="1">
    <source>
        <dbReference type="SAM" id="MobiDB-lite"/>
    </source>
</evidence>
<dbReference type="InterPro" id="IPR011009">
    <property type="entry name" value="Kinase-like_dom_sf"/>
</dbReference>